<sequence length="549" mass="61889">MARMYPRLQTGMRVLKARRISRDTETSSALDRQGTEIDEALAGTGTVTVADVVDTTVSGAVNLDARPKLGQWMREPLWHEWDAIVVTALDRITREQWHWEQFAEKCHQGGKEIICLDDPALDIHTTTGRLIAYVKASQAAEYRQAVSRKRKGQAESFRQAELWGGGIWPFGYRPVPVPMEDGKIRYKLFLDPVTSKLVREAYDRIVNQGDSMGKICRDWNDRGILTSKDYQRSVNAAEQKAGTQTKLKGSVWASSALGAILRKPTLKGIAMHNGEPLLKKGRAVQWAEPILTDEEYASLQKILDGYKEAKNGTRRNSDPTSGLFLCPCAVKLYPDKRVNKKTSKGVVVGTRVSHYYRCGSRILNGKACDYQASWPRELLLSELESGFLHRIGDKEVTTRTWIPGTDHRKQIQELKAANANLLTAIKTAKSPTVVASLVESQEENATLLAELEAEPYKPGHWQEHGTGITYRQKWQAMETWEERGPFLYRSGFRMIPIGTVREPFFMLMAPEDAGDEKTEFTSKEYNQSIHRHAMKTIAHLGKLVATDKE</sequence>
<reference evidence="4 5" key="1">
    <citation type="submission" date="2024-06" db="EMBL/GenBank/DDBJ databases">
        <title>The Natural Products Discovery Center: Release of the First 8490 Sequenced Strains for Exploring Actinobacteria Biosynthetic Diversity.</title>
        <authorList>
            <person name="Kalkreuter E."/>
            <person name="Kautsar S.A."/>
            <person name="Yang D."/>
            <person name="Bader C.D."/>
            <person name="Teijaro C.N."/>
            <person name="Fluegel L."/>
            <person name="Davis C.M."/>
            <person name="Simpson J.R."/>
            <person name="Lauterbach L."/>
            <person name="Steele A.D."/>
            <person name="Gui C."/>
            <person name="Meng S."/>
            <person name="Li G."/>
            <person name="Viehrig K."/>
            <person name="Ye F."/>
            <person name="Su P."/>
            <person name="Kiefer A.F."/>
            <person name="Nichols A."/>
            <person name="Cepeda A.J."/>
            <person name="Yan W."/>
            <person name="Fan B."/>
            <person name="Jiang Y."/>
            <person name="Adhikari A."/>
            <person name="Zheng C.-J."/>
            <person name="Schuster L."/>
            <person name="Cowan T.M."/>
            <person name="Smanski M.J."/>
            <person name="Chevrette M.G."/>
            <person name="De Carvalho L.P.S."/>
            <person name="Shen B."/>
        </authorList>
    </citation>
    <scope>NUCLEOTIDE SEQUENCE [LARGE SCALE GENOMIC DNA]</scope>
    <source>
        <strain evidence="4 5">NPDC033843</strain>
    </source>
</reference>
<dbReference type="InterPro" id="IPR038109">
    <property type="entry name" value="DNA_bind_recomb_sf"/>
</dbReference>
<keyword evidence="5" id="KW-1185">Reference proteome</keyword>
<dbReference type="Pfam" id="PF07508">
    <property type="entry name" value="Recombinase"/>
    <property type="match status" value="1"/>
</dbReference>
<keyword evidence="2" id="KW-0233">DNA recombination</keyword>
<dbReference type="Gene3D" id="3.40.50.1390">
    <property type="entry name" value="Resolvase, N-terminal catalytic domain"/>
    <property type="match status" value="1"/>
</dbReference>
<dbReference type="Pfam" id="PF00239">
    <property type="entry name" value="Resolvase"/>
    <property type="match status" value="1"/>
</dbReference>
<dbReference type="CDD" id="cd00338">
    <property type="entry name" value="Ser_Recombinase"/>
    <property type="match status" value="1"/>
</dbReference>
<dbReference type="Gene3D" id="3.90.1750.20">
    <property type="entry name" value="Putative Large Serine Recombinase, Chain B, Domain 2"/>
    <property type="match status" value="1"/>
</dbReference>
<organism evidence="4 5">
    <name type="scientific">Streptomyces sp. 900129855</name>
    <dbReference type="NCBI Taxonomy" id="3155129"/>
    <lineage>
        <taxon>Bacteria</taxon>
        <taxon>Bacillati</taxon>
        <taxon>Actinomycetota</taxon>
        <taxon>Actinomycetes</taxon>
        <taxon>Kitasatosporales</taxon>
        <taxon>Streptomycetaceae</taxon>
        <taxon>Streptomyces</taxon>
    </lineage>
</organism>
<evidence type="ECO:0000256" key="2">
    <source>
        <dbReference type="ARBA" id="ARBA00023172"/>
    </source>
</evidence>
<name>A0ABV2ZM60_9ACTN</name>
<dbReference type="SUPFAM" id="SSF53041">
    <property type="entry name" value="Resolvase-like"/>
    <property type="match status" value="1"/>
</dbReference>
<gene>
    <name evidence="4" type="ORF">AB0E89_24360</name>
</gene>
<dbReference type="Proteomes" id="UP001550739">
    <property type="component" value="Unassembled WGS sequence"/>
</dbReference>
<dbReference type="InterPro" id="IPR006119">
    <property type="entry name" value="Resolv_N"/>
</dbReference>
<evidence type="ECO:0000259" key="3">
    <source>
        <dbReference type="PROSITE" id="PS51737"/>
    </source>
</evidence>
<evidence type="ECO:0000313" key="4">
    <source>
        <dbReference type="EMBL" id="MEU3783642.1"/>
    </source>
</evidence>
<feature type="domain" description="Recombinase" evidence="3">
    <location>
        <begin position="169"/>
        <end position="309"/>
    </location>
</feature>
<evidence type="ECO:0000256" key="1">
    <source>
        <dbReference type="ARBA" id="ARBA00023125"/>
    </source>
</evidence>
<dbReference type="PANTHER" id="PTHR30461:SF2">
    <property type="entry name" value="SERINE RECOMBINASE PINE-RELATED"/>
    <property type="match status" value="1"/>
</dbReference>
<dbReference type="InterPro" id="IPR036162">
    <property type="entry name" value="Resolvase-like_N_sf"/>
</dbReference>
<protein>
    <submittedName>
        <fullName evidence="4">Recombinase family protein</fullName>
    </submittedName>
</protein>
<dbReference type="InterPro" id="IPR050639">
    <property type="entry name" value="SSR_resolvase"/>
</dbReference>
<dbReference type="SMART" id="SM00857">
    <property type="entry name" value="Resolvase"/>
    <property type="match status" value="1"/>
</dbReference>
<comment type="caution">
    <text evidence="4">The sequence shown here is derived from an EMBL/GenBank/DDBJ whole genome shotgun (WGS) entry which is preliminary data.</text>
</comment>
<dbReference type="PANTHER" id="PTHR30461">
    <property type="entry name" value="DNA-INVERTASE FROM LAMBDOID PROPHAGE"/>
    <property type="match status" value="1"/>
</dbReference>
<dbReference type="PROSITE" id="PS51737">
    <property type="entry name" value="RECOMBINASE_DNA_BIND"/>
    <property type="match status" value="1"/>
</dbReference>
<dbReference type="EMBL" id="JBEZVE010000012">
    <property type="protein sequence ID" value="MEU3783642.1"/>
    <property type="molecule type" value="Genomic_DNA"/>
</dbReference>
<accession>A0ABV2ZM60</accession>
<evidence type="ECO:0000313" key="5">
    <source>
        <dbReference type="Proteomes" id="UP001550739"/>
    </source>
</evidence>
<keyword evidence="1" id="KW-0238">DNA-binding</keyword>
<dbReference type="InterPro" id="IPR011109">
    <property type="entry name" value="DNA_bind_recombinase_dom"/>
</dbReference>
<proteinExistence type="predicted"/>
<dbReference type="RefSeq" id="WP_361704904.1">
    <property type="nucleotide sequence ID" value="NZ_JBEZVE010000012.1"/>
</dbReference>